<keyword evidence="7" id="KW-0546">Nucleotide metabolism</keyword>
<keyword evidence="5" id="KW-0378">Hydrolase</keyword>
<dbReference type="Gene3D" id="3.20.20.140">
    <property type="entry name" value="Metal-dependent hydrolases"/>
    <property type="match status" value="1"/>
</dbReference>
<dbReference type="PANTHER" id="PTHR11409">
    <property type="entry name" value="ADENOSINE DEAMINASE"/>
    <property type="match status" value="1"/>
</dbReference>
<dbReference type="InterPro" id="IPR006330">
    <property type="entry name" value="Ado/ade_deaminase"/>
</dbReference>
<dbReference type="RefSeq" id="WP_141372762.1">
    <property type="nucleotide sequence ID" value="NZ_BJLR01000033.1"/>
</dbReference>
<dbReference type="FunFam" id="3.20.20.140:FF:000020">
    <property type="entry name" value="Adenosine deaminase"/>
    <property type="match status" value="1"/>
</dbReference>
<dbReference type="GO" id="GO:0009117">
    <property type="term" value="P:nucleotide metabolic process"/>
    <property type="evidence" value="ECO:0007669"/>
    <property type="project" value="UniProtKB-KW"/>
</dbReference>
<accession>A0A4Y3KYI8</accession>
<keyword evidence="10" id="KW-1185">Reference proteome</keyword>
<evidence type="ECO:0000256" key="6">
    <source>
        <dbReference type="ARBA" id="ARBA00022833"/>
    </source>
</evidence>
<dbReference type="PANTHER" id="PTHR11409:SF43">
    <property type="entry name" value="ADENOSINE DEAMINASE"/>
    <property type="match status" value="1"/>
</dbReference>
<dbReference type="GO" id="GO:0046872">
    <property type="term" value="F:metal ion binding"/>
    <property type="evidence" value="ECO:0007669"/>
    <property type="project" value="UniProtKB-KW"/>
</dbReference>
<keyword evidence="6" id="KW-0862">Zinc</keyword>
<name>A0A4Y3KYI8_9CELL</name>
<evidence type="ECO:0000256" key="7">
    <source>
        <dbReference type="ARBA" id="ARBA00023080"/>
    </source>
</evidence>
<proteinExistence type="inferred from homology"/>
<evidence type="ECO:0000256" key="2">
    <source>
        <dbReference type="ARBA" id="ARBA00006676"/>
    </source>
</evidence>
<dbReference type="GO" id="GO:0004000">
    <property type="term" value="F:adenosine deaminase activity"/>
    <property type="evidence" value="ECO:0007669"/>
    <property type="project" value="TreeGrafter"/>
</dbReference>
<dbReference type="InterPro" id="IPR032466">
    <property type="entry name" value="Metal_Hydrolase"/>
</dbReference>
<dbReference type="InterPro" id="IPR001365">
    <property type="entry name" value="A_deaminase_dom"/>
</dbReference>
<dbReference type="SUPFAM" id="SSF51556">
    <property type="entry name" value="Metallo-dependent hydrolases"/>
    <property type="match status" value="1"/>
</dbReference>
<keyword evidence="4" id="KW-0479">Metal-binding</keyword>
<dbReference type="Proteomes" id="UP000317046">
    <property type="component" value="Unassembled WGS sequence"/>
</dbReference>
<dbReference type="AlphaFoldDB" id="A0A4Y3KYI8"/>
<gene>
    <name evidence="9" type="primary">add1</name>
    <name evidence="9" type="ORF">CCE01nite_35000</name>
</gene>
<evidence type="ECO:0000259" key="8">
    <source>
        <dbReference type="Pfam" id="PF00962"/>
    </source>
</evidence>
<dbReference type="GO" id="GO:0043103">
    <property type="term" value="P:hypoxanthine salvage"/>
    <property type="evidence" value="ECO:0007669"/>
    <property type="project" value="TreeGrafter"/>
</dbReference>
<evidence type="ECO:0000256" key="4">
    <source>
        <dbReference type="ARBA" id="ARBA00022723"/>
    </source>
</evidence>
<protein>
    <recommendedName>
        <fullName evidence="3">adenosine deaminase</fullName>
        <ecNumber evidence="3">3.5.4.4</ecNumber>
    </recommendedName>
</protein>
<comment type="cofactor">
    <cofactor evidence="1">
        <name>Zn(2+)</name>
        <dbReference type="ChEBI" id="CHEBI:29105"/>
    </cofactor>
</comment>
<comment type="caution">
    <text evidence="9">The sequence shown here is derived from an EMBL/GenBank/DDBJ whole genome shotgun (WGS) entry which is preliminary data.</text>
</comment>
<dbReference type="Pfam" id="PF00962">
    <property type="entry name" value="A_deaminase"/>
    <property type="match status" value="1"/>
</dbReference>
<dbReference type="NCBIfam" id="NF006847">
    <property type="entry name" value="PRK09358.1-2"/>
    <property type="match status" value="1"/>
</dbReference>
<evidence type="ECO:0000256" key="1">
    <source>
        <dbReference type="ARBA" id="ARBA00001947"/>
    </source>
</evidence>
<dbReference type="GO" id="GO:0046103">
    <property type="term" value="P:inosine biosynthetic process"/>
    <property type="evidence" value="ECO:0007669"/>
    <property type="project" value="TreeGrafter"/>
</dbReference>
<organism evidence="9 10">
    <name type="scientific">Cellulomonas cellasea</name>
    <dbReference type="NCBI Taxonomy" id="43670"/>
    <lineage>
        <taxon>Bacteria</taxon>
        <taxon>Bacillati</taxon>
        <taxon>Actinomycetota</taxon>
        <taxon>Actinomycetes</taxon>
        <taxon>Micrococcales</taxon>
        <taxon>Cellulomonadaceae</taxon>
        <taxon>Cellulomonas</taxon>
    </lineage>
</organism>
<evidence type="ECO:0000313" key="9">
    <source>
        <dbReference type="EMBL" id="GEA89551.1"/>
    </source>
</evidence>
<dbReference type="EMBL" id="BJLR01000033">
    <property type="protein sequence ID" value="GEA89551.1"/>
    <property type="molecule type" value="Genomic_DNA"/>
</dbReference>
<evidence type="ECO:0000256" key="3">
    <source>
        <dbReference type="ARBA" id="ARBA00012784"/>
    </source>
</evidence>
<dbReference type="GO" id="GO:0005829">
    <property type="term" value="C:cytosol"/>
    <property type="evidence" value="ECO:0007669"/>
    <property type="project" value="TreeGrafter"/>
</dbReference>
<feature type="domain" description="Adenosine deaminase" evidence="8">
    <location>
        <begin position="12"/>
        <end position="353"/>
    </location>
</feature>
<evidence type="ECO:0000256" key="5">
    <source>
        <dbReference type="ARBA" id="ARBA00022801"/>
    </source>
</evidence>
<comment type="similarity">
    <text evidence="2">Belongs to the metallo-dependent hydrolases superfamily. Adenosine and AMP deaminases family.</text>
</comment>
<reference evidence="9" key="1">
    <citation type="submission" date="2019-06" db="EMBL/GenBank/DDBJ databases">
        <title>Whole genome shotgun sequence of Cellulomonas cellasea NBRC 3753.</title>
        <authorList>
            <person name="Hosoyama A."/>
            <person name="Uohara A."/>
            <person name="Ohji S."/>
            <person name="Ichikawa N."/>
        </authorList>
    </citation>
    <scope>NUCLEOTIDE SEQUENCE [LARGE SCALE GENOMIC DNA]</scope>
    <source>
        <strain evidence="9">NBRC 3753</strain>
    </source>
</reference>
<evidence type="ECO:0000313" key="10">
    <source>
        <dbReference type="Proteomes" id="UP000317046"/>
    </source>
</evidence>
<dbReference type="GO" id="GO:0006154">
    <property type="term" value="P:adenosine catabolic process"/>
    <property type="evidence" value="ECO:0007669"/>
    <property type="project" value="TreeGrafter"/>
</dbReference>
<sequence>MTPAYDLVAALPKVLLHDHLDGGLRPATIVELAREAGHTLPATDPDELGRWFVAAADSGSLERYLETFAHTVAVMQTPDALRRVAREAAVDLAADGVVYAEQRYAPEQHLEGGLTLQQVVDAVQAGFAEGVAEAASQGREIRIGTLLSAMRHADRADEIAALALANRDAGVVGFDIAGAEAGFPASRLATAFRSLRDAWFPVTVHAGEADGLGSITEALGVGALRLGHGVRVLDDITLHEPGTDGAPPAATLGRLAAWVRDRRVPLETCPSSNVQTGAAASVAEHPVTLLRRLGFAVTVNTDNRLQSGTSLTRELALLVEHAGWTVDDVRDVTLTAAENAFLPQDERAELIDRAILPGYTHDGTGRHRA</sequence>
<dbReference type="EC" id="3.5.4.4" evidence="3"/>